<dbReference type="EMBL" id="LC332918">
    <property type="protein sequence ID" value="BBB16548.1"/>
    <property type="molecule type" value="Genomic_DNA"/>
</dbReference>
<protein>
    <submittedName>
        <fullName evidence="1">Uncharacterized protein</fullName>
    </submittedName>
</protein>
<organism evidence="1">
    <name type="scientific">Heliothis virescens ascovirus 3j</name>
    <dbReference type="NCBI Taxonomy" id="1561067"/>
    <lineage>
        <taxon>Viruses</taxon>
        <taxon>Varidnaviria</taxon>
        <taxon>Bamfordvirae</taxon>
        <taxon>Nucleocytoviricota</taxon>
        <taxon>Megaviricetes</taxon>
        <taxon>Pimascovirales</taxon>
        <taxon>Pimascovirales incertae sedis</taxon>
        <taxon>Ascoviridae</taxon>
        <taxon>Ascovirus</taxon>
    </lineage>
</organism>
<evidence type="ECO:0000313" key="1">
    <source>
        <dbReference type="EMBL" id="BBB16548.1"/>
    </source>
</evidence>
<reference evidence="1" key="1">
    <citation type="submission" date="2017-10" db="EMBL/GenBank/DDBJ databases">
        <title>Ascovirus isolated from Spodoptera litura (Noctuidae: Lepidoptera) transmitted by generalist endoparasitoid Meteorus pulchricornis (Braconidae: Hymenoptera).</title>
        <authorList>
            <person name="Arai E."/>
            <person name="Ishii K."/>
            <person name="Ishii H."/>
            <person name="Kunimi Y."/>
            <person name="Inoue M.N."/>
            <person name="Makiyama N."/>
            <person name="Sagawa S."/>
            <person name="Nakai M."/>
        </authorList>
    </citation>
    <scope>NUCLEOTIDE SEQUENCE [LARGE SCALE GENOMIC DNA]</scope>
    <source>
        <strain evidence="1">ENT01</strain>
    </source>
</reference>
<proteinExistence type="predicted"/>
<sequence>MQQQIKYKVIIHICHISIYNYTMPDEEHKIVDLNKSEIMDLSAAVRLDIPKRLSHDSTCSLNQLIVESLKTFRFDTHTTFTVRKVLAHRINGFASPSWDTPVRVKVSVVPNVNSGDTVVTTGIWTKCAVSSHEVDKNESVAKRWCDDDENLCVFVVGKRESINNITCVNKASTVTFRCVNNTVIAGIRVISGRLIN</sequence>
<dbReference type="Proteomes" id="UP000317522">
    <property type="component" value="Segment"/>
</dbReference>
<name>A0A2Z5UZE7_9VIRU</name>
<accession>A0A2Z5UZE7</accession>